<dbReference type="RefSeq" id="WP_154176177.1">
    <property type="nucleotide sequence ID" value="NZ_WJXZ01000009.1"/>
</dbReference>
<keyword evidence="2" id="KW-1185">Reference proteome</keyword>
<evidence type="ECO:0000313" key="2">
    <source>
        <dbReference type="Proteomes" id="UP000441754"/>
    </source>
</evidence>
<reference evidence="1 2" key="1">
    <citation type="journal article" date="2018" name="Antonie Van Leeuwenhoek">
        <title>Larkinella terrae sp. nov., isolated from soil on Jeju Island, South Korea.</title>
        <authorList>
            <person name="Ten L.N."/>
            <person name="Jeon J."/>
            <person name="Park S.J."/>
            <person name="Park S."/>
            <person name="Lee S.Y."/>
            <person name="Kim M.K."/>
            <person name="Jung H.Y."/>
        </authorList>
    </citation>
    <scope>NUCLEOTIDE SEQUENCE [LARGE SCALE GENOMIC DNA]</scope>
    <source>
        <strain evidence="1 2">KCTC 52001</strain>
    </source>
</reference>
<accession>A0A7K0EMP3</accession>
<comment type="caution">
    <text evidence="1">The sequence shown here is derived from an EMBL/GenBank/DDBJ whole genome shotgun (WGS) entry which is preliminary data.</text>
</comment>
<organism evidence="1 2">
    <name type="scientific">Larkinella terrae</name>
    <dbReference type="NCBI Taxonomy" id="2025311"/>
    <lineage>
        <taxon>Bacteria</taxon>
        <taxon>Pseudomonadati</taxon>
        <taxon>Bacteroidota</taxon>
        <taxon>Cytophagia</taxon>
        <taxon>Cytophagales</taxon>
        <taxon>Spirosomataceae</taxon>
        <taxon>Larkinella</taxon>
    </lineage>
</organism>
<gene>
    <name evidence="1" type="ORF">GJJ30_16040</name>
</gene>
<dbReference type="Proteomes" id="UP000441754">
    <property type="component" value="Unassembled WGS sequence"/>
</dbReference>
<dbReference type="AlphaFoldDB" id="A0A7K0EMP3"/>
<dbReference type="EMBL" id="WJXZ01000009">
    <property type="protein sequence ID" value="MRS62811.1"/>
    <property type="molecule type" value="Genomic_DNA"/>
</dbReference>
<protein>
    <submittedName>
        <fullName evidence="1">Uncharacterized protein</fullName>
    </submittedName>
</protein>
<evidence type="ECO:0000313" key="1">
    <source>
        <dbReference type="EMBL" id="MRS62811.1"/>
    </source>
</evidence>
<proteinExistence type="predicted"/>
<sequence length="64" mass="7356">MKNFILIQKSSDGKPVIVRDSDGQLQWFSTKAEAVRFSADQKLLDYEIFRLHLGEIDQKSDSLV</sequence>
<name>A0A7K0EMP3_9BACT</name>